<dbReference type="Proteomes" id="UP000499080">
    <property type="component" value="Unassembled WGS sequence"/>
</dbReference>
<keyword evidence="2" id="KW-1185">Reference proteome</keyword>
<protein>
    <submittedName>
        <fullName evidence="1">Uncharacterized protein</fullName>
    </submittedName>
</protein>
<reference evidence="1 2" key="1">
    <citation type="journal article" date="2019" name="Sci. Rep.">
        <title>Orb-weaving spider Araneus ventricosus genome elucidates the spidroin gene catalogue.</title>
        <authorList>
            <person name="Kono N."/>
            <person name="Nakamura H."/>
            <person name="Ohtoshi R."/>
            <person name="Moran D.A.P."/>
            <person name="Shinohara A."/>
            <person name="Yoshida Y."/>
            <person name="Fujiwara M."/>
            <person name="Mori M."/>
            <person name="Tomita M."/>
            <person name="Arakawa K."/>
        </authorList>
    </citation>
    <scope>NUCLEOTIDE SEQUENCE [LARGE SCALE GENOMIC DNA]</scope>
</reference>
<evidence type="ECO:0000313" key="1">
    <source>
        <dbReference type="EMBL" id="GBM56812.1"/>
    </source>
</evidence>
<comment type="caution">
    <text evidence="1">The sequence shown here is derived from an EMBL/GenBank/DDBJ whole genome shotgun (WGS) entry which is preliminary data.</text>
</comment>
<evidence type="ECO:0000313" key="2">
    <source>
        <dbReference type="Proteomes" id="UP000499080"/>
    </source>
</evidence>
<dbReference type="EMBL" id="BGPR01001566">
    <property type="protein sequence ID" value="GBM56812.1"/>
    <property type="molecule type" value="Genomic_DNA"/>
</dbReference>
<name>A0A4Y2GS63_ARAVE</name>
<proteinExistence type="predicted"/>
<sequence>MVLRSPRYRAATFLYQKNNKSSETRRERWDSFLDDWLLVGKANVESSHRWRCEETLDLCFPFQSSSFATGYRRLSSSMFFAITSSVTSVREHSMFEKTTDHEVENSVKKWLVYAKDREGAHPIE</sequence>
<accession>A0A4Y2GS63</accession>
<gene>
    <name evidence="1" type="ORF">AVEN_227326_1</name>
</gene>
<organism evidence="1 2">
    <name type="scientific">Araneus ventricosus</name>
    <name type="common">Orbweaver spider</name>
    <name type="synonym">Epeira ventricosa</name>
    <dbReference type="NCBI Taxonomy" id="182803"/>
    <lineage>
        <taxon>Eukaryota</taxon>
        <taxon>Metazoa</taxon>
        <taxon>Ecdysozoa</taxon>
        <taxon>Arthropoda</taxon>
        <taxon>Chelicerata</taxon>
        <taxon>Arachnida</taxon>
        <taxon>Araneae</taxon>
        <taxon>Araneomorphae</taxon>
        <taxon>Entelegynae</taxon>
        <taxon>Araneoidea</taxon>
        <taxon>Araneidae</taxon>
        <taxon>Araneus</taxon>
    </lineage>
</organism>
<dbReference type="AlphaFoldDB" id="A0A4Y2GS63"/>